<name>A0A1G6XK65_9BURK</name>
<evidence type="ECO:0000259" key="3">
    <source>
        <dbReference type="PROSITE" id="PS52035"/>
    </source>
</evidence>
<sequence length="410" mass="43722">MSGAAPDRRAPRGTLAAAMPWLLPLAAALALSFMGTRIWNPDLVGGARAPLSDGPGAAQGTVAPRMAGVQSAVIVRPQPSGEPASVAQSAQSARSARLPERSQSPSPSAVPRPAGSGAVTPPKAAQAPGAVPAPPGGTALAADAPDTACPLLLPRLPGISRAQCQAARLAPSGAVSRNGVPLFWRDVPPVGVAPNVTPLRVLVVGAMHGDEPTAASLALRWIGFAESRVQPTRRPVHWRFIPALNPDGMLAKPATRVNARGVDLNRNFPTPNWERDAPVYWEKRTRRDPRRWPGPSSLSEPESQFLHTQMAQFEPDLVVSIHAPYGVLDFDGPQPPPSRLGRLRLDQLGIFPGSLGNYGSVHLGLPVVTIELQHELRMPKDDEVRLMWRDLLRWMDDHLAVVDGQPSPQK</sequence>
<dbReference type="Proteomes" id="UP000198781">
    <property type="component" value="Unassembled WGS sequence"/>
</dbReference>
<comment type="caution">
    <text evidence="1">Lacks conserved residue(s) required for the propagation of feature annotation.</text>
</comment>
<evidence type="ECO:0000313" key="4">
    <source>
        <dbReference type="EMBL" id="SDD78441.1"/>
    </source>
</evidence>
<dbReference type="AlphaFoldDB" id="A0A1G6XK65"/>
<feature type="compositionally biased region" description="Low complexity" evidence="2">
    <location>
        <begin position="84"/>
        <end position="96"/>
    </location>
</feature>
<dbReference type="Pfam" id="PF00246">
    <property type="entry name" value="Peptidase_M14"/>
    <property type="match status" value="1"/>
</dbReference>
<dbReference type="STRING" id="187868.SAMN05192589_10936"/>
<keyword evidence="5" id="KW-1185">Reference proteome</keyword>
<evidence type="ECO:0000256" key="1">
    <source>
        <dbReference type="PROSITE-ProRule" id="PRU01379"/>
    </source>
</evidence>
<gene>
    <name evidence="4" type="ORF">SAMN05192589_10936</name>
</gene>
<evidence type="ECO:0000313" key="5">
    <source>
        <dbReference type="Proteomes" id="UP000198781"/>
    </source>
</evidence>
<keyword evidence="4" id="KW-0378">Hydrolase</keyword>
<evidence type="ECO:0000256" key="2">
    <source>
        <dbReference type="SAM" id="MobiDB-lite"/>
    </source>
</evidence>
<feature type="domain" description="Peptidase M14" evidence="3">
    <location>
        <begin position="152"/>
        <end position="410"/>
    </location>
</feature>
<feature type="region of interest" description="Disordered" evidence="2">
    <location>
        <begin position="78"/>
        <end position="139"/>
    </location>
</feature>
<dbReference type="GO" id="GO:0008270">
    <property type="term" value="F:zinc ion binding"/>
    <property type="evidence" value="ECO:0007669"/>
    <property type="project" value="InterPro"/>
</dbReference>
<dbReference type="GO" id="GO:0006508">
    <property type="term" value="P:proteolysis"/>
    <property type="evidence" value="ECO:0007669"/>
    <property type="project" value="InterPro"/>
</dbReference>
<dbReference type="InterPro" id="IPR000834">
    <property type="entry name" value="Peptidase_M14"/>
</dbReference>
<organism evidence="4 5">
    <name type="scientific">Paracidovorax valerianellae</name>
    <dbReference type="NCBI Taxonomy" id="187868"/>
    <lineage>
        <taxon>Bacteria</taxon>
        <taxon>Pseudomonadati</taxon>
        <taxon>Pseudomonadota</taxon>
        <taxon>Betaproteobacteria</taxon>
        <taxon>Burkholderiales</taxon>
        <taxon>Comamonadaceae</taxon>
        <taxon>Paracidovorax</taxon>
    </lineage>
</organism>
<dbReference type="PROSITE" id="PS52035">
    <property type="entry name" value="PEPTIDASE_M14"/>
    <property type="match status" value="1"/>
</dbReference>
<reference evidence="4 5" key="1">
    <citation type="submission" date="2016-10" db="EMBL/GenBank/DDBJ databases">
        <authorList>
            <person name="de Groot N.N."/>
        </authorList>
    </citation>
    <scope>NUCLEOTIDE SEQUENCE [LARGE SCALE GENOMIC DNA]</scope>
    <source>
        <strain evidence="4 5">DSM 16619</strain>
    </source>
</reference>
<feature type="compositionally biased region" description="Low complexity" evidence="2">
    <location>
        <begin position="121"/>
        <end position="139"/>
    </location>
</feature>
<dbReference type="Gene3D" id="3.40.630.10">
    <property type="entry name" value="Zn peptidases"/>
    <property type="match status" value="1"/>
</dbReference>
<dbReference type="EMBL" id="FMZC01000009">
    <property type="protein sequence ID" value="SDD78441.1"/>
    <property type="molecule type" value="Genomic_DNA"/>
</dbReference>
<comment type="similarity">
    <text evidence="1">Belongs to the peptidase M14 family.</text>
</comment>
<dbReference type="GO" id="GO:0004181">
    <property type="term" value="F:metallocarboxypeptidase activity"/>
    <property type="evidence" value="ECO:0007669"/>
    <property type="project" value="InterPro"/>
</dbReference>
<protein>
    <submittedName>
        <fullName evidence="4">Zinc carboxypeptidase</fullName>
    </submittedName>
</protein>
<accession>A0A1G6XK65</accession>
<proteinExistence type="inferred from homology"/>
<keyword evidence="4" id="KW-0645">Protease</keyword>
<keyword evidence="4" id="KW-0121">Carboxypeptidase</keyword>
<dbReference type="RefSeq" id="WP_245711401.1">
    <property type="nucleotide sequence ID" value="NZ_FMZC01000009.1"/>
</dbReference>
<dbReference type="SUPFAM" id="SSF53187">
    <property type="entry name" value="Zn-dependent exopeptidases"/>
    <property type="match status" value="1"/>
</dbReference>